<proteinExistence type="predicted"/>
<dbReference type="AlphaFoldDB" id="A0A7X2Z0S6"/>
<dbReference type="RefSeq" id="WP_155610914.1">
    <property type="nucleotide sequence ID" value="NZ_WNZW01000003.1"/>
</dbReference>
<evidence type="ECO:0000313" key="1">
    <source>
        <dbReference type="EMBL" id="MUG45497.1"/>
    </source>
</evidence>
<dbReference type="EMBL" id="WNZW01000003">
    <property type="protein sequence ID" value="MUG45497.1"/>
    <property type="molecule type" value="Genomic_DNA"/>
</dbReference>
<organism evidence="1 2">
    <name type="scientific">Paenibacillus woosongensis</name>
    <dbReference type="NCBI Taxonomy" id="307580"/>
    <lineage>
        <taxon>Bacteria</taxon>
        <taxon>Bacillati</taxon>
        <taxon>Bacillota</taxon>
        <taxon>Bacilli</taxon>
        <taxon>Bacillales</taxon>
        <taxon>Paenibacillaceae</taxon>
        <taxon>Paenibacillus</taxon>
    </lineage>
</organism>
<sequence length="112" mass="13184">MELIEVAELYKHIKKHYPFFDASVEKIKEDHEQYLKDFPEDIAWHNIHQHIKTETVTPGIPHIRGRLGEQIERDRMQTATAEYFATREEARKQACLPPPGWKEAVYAKLGRS</sequence>
<comment type="caution">
    <text evidence="1">The sequence shown here is derived from an EMBL/GenBank/DDBJ whole genome shotgun (WGS) entry which is preliminary data.</text>
</comment>
<evidence type="ECO:0000313" key="2">
    <source>
        <dbReference type="Proteomes" id="UP000447876"/>
    </source>
</evidence>
<protein>
    <recommendedName>
        <fullName evidence="3">Replicative helicase inhibitor G39P N-terminal domain-containing protein</fullName>
    </recommendedName>
</protein>
<dbReference type="Proteomes" id="UP000447876">
    <property type="component" value="Unassembled WGS sequence"/>
</dbReference>
<accession>A0A7X2Z0S6</accession>
<evidence type="ECO:0008006" key="3">
    <source>
        <dbReference type="Google" id="ProtNLM"/>
    </source>
</evidence>
<name>A0A7X2Z0S6_9BACL</name>
<reference evidence="1 2" key="1">
    <citation type="submission" date="2019-11" db="EMBL/GenBank/DDBJ databases">
        <title>Draft genome sequences of five Paenibacillus species of dairy origin.</title>
        <authorList>
            <person name="Olajide A.M."/>
            <person name="Chen S."/>
            <person name="Lapointe G."/>
        </authorList>
    </citation>
    <scope>NUCLEOTIDE SEQUENCE [LARGE SCALE GENOMIC DNA]</scope>
    <source>
        <strain evidence="1 2">12CR55</strain>
    </source>
</reference>
<dbReference type="OrthoDB" id="2625859at2"/>
<gene>
    <name evidence="1" type="ORF">GNP95_10905</name>
</gene>
<dbReference type="Gene3D" id="1.10.8.200">
    <property type="entry name" value="Replisome organizer (g39p helicase loader/inhibitor protein)"/>
    <property type="match status" value="1"/>
</dbReference>